<comment type="caution">
    <text evidence="1">The sequence shown here is derived from an EMBL/GenBank/DDBJ whole genome shotgun (WGS) entry which is preliminary data.</text>
</comment>
<dbReference type="AlphaFoldDB" id="A0AAV5L130"/>
<evidence type="ECO:0000313" key="2">
    <source>
        <dbReference type="Proteomes" id="UP001054252"/>
    </source>
</evidence>
<dbReference type="PANTHER" id="PTHR11778">
    <property type="entry name" value="SERYL-TRNA SYNTHETASE"/>
    <property type="match status" value="1"/>
</dbReference>
<dbReference type="EMBL" id="BPVZ01000088">
    <property type="protein sequence ID" value="GKV30735.1"/>
    <property type="molecule type" value="Genomic_DNA"/>
</dbReference>
<dbReference type="InterPro" id="IPR045864">
    <property type="entry name" value="aa-tRNA-synth_II/BPL/LPL"/>
</dbReference>
<sequence>MPVHGASSSEIRDALKDEHLQKLICDIDKSPDPINELDKAMGTDVFCIFTNKNNEQTKQYVHLLNSTLTATERTMCCILENYQKEDGVEIPEALRPFMGGKTFLPFKTKPAAEAKGKKSKA</sequence>
<evidence type="ECO:0000313" key="1">
    <source>
        <dbReference type="EMBL" id="GKV30735.1"/>
    </source>
</evidence>
<reference evidence="1 2" key="1">
    <citation type="journal article" date="2021" name="Commun. Biol.">
        <title>The genome of Shorea leprosula (Dipterocarpaceae) highlights the ecological relevance of drought in aseasonal tropical rainforests.</title>
        <authorList>
            <person name="Ng K.K.S."/>
            <person name="Kobayashi M.J."/>
            <person name="Fawcett J.A."/>
            <person name="Hatakeyama M."/>
            <person name="Paape T."/>
            <person name="Ng C.H."/>
            <person name="Ang C.C."/>
            <person name="Tnah L.H."/>
            <person name="Lee C.T."/>
            <person name="Nishiyama T."/>
            <person name="Sese J."/>
            <person name="O'Brien M.J."/>
            <person name="Copetti D."/>
            <person name="Mohd Noor M.I."/>
            <person name="Ong R.C."/>
            <person name="Putra M."/>
            <person name="Sireger I.Z."/>
            <person name="Indrioko S."/>
            <person name="Kosugi Y."/>
            <person name="Izuno A."/>
            <person name="Isagi Y."/>
            <person name="Lee S.L."/>
            <person name="Shimizu K.K."/>
        </authorList>
    </citation>
    <scope>NUCLEOTIDE SEQUENCE [LARGE SCALE GENOMIC DNA]</scope>
    <source>
        <strain evidence="1">214</strain>
    </source>
</reference>
<keyword evidence="2" id="KW-1185">Reference proteome</keyword>
<dbReference type="GO" id="GO:0005524">
    <property type="term" value="F:ATP binding"/>
    <property type="evidence" value="ECO:0007669"/>
    <property type="project" value="InterPro"/>
</dbReference>
<dbReference type="SUPFAM" id="SSF55681">
    <property type="entry name" value="Class II aaRS and biotin synthetases"/>
    <property type="match status" value="1"/>
</dbReference>
<accession>A0AAV5L130</accession>
<gene>
    <name evidence="1" type="ORF">SLEP1_g39515</name>
</gene>
<proteinExistence type="predicted"/>
<dbReference type="Proteomes" id="UP001054252">
    <property type="component" value="Unassembled WGS sequence"/>
</dbReference>
<dbReference type="GO" id="GO:0006434">
    <property type="term" value="P:seryl-tRNA aminoacylation"/>
    <property type="evidence" value="ECO:0007669"/>
    <property type="project" value="InterPro"/>
</dbReference>
<name>A0AAV5L130_9ROSI</name>
<protein>
    <submittedName>
        <fullName evidence="1">Uncharacterized protein</fullName>
    </submittedName>
</protein>
<dbReference type="InterPro" id="IPR002317">
    <property type="entry name" value="Ser-tRNA-ligase_type_1"/>
</dbReference>
<organism evidence="1 2">
    <name type="scientific">Rubroshorea leprosula</name>
    <dbReference type="NCBI Taxonomy" id="152421"/>
    <lineage>
        <taxon>Eukaryota</taxon>
        <taxon>Viridiplantae</taxon>
        <taxon>Streptophyta</taxon>
        <taxon>Embryophyta</taxon>
        <taxon>Tracheophyta</taxon>
        <taxon>Spermatophyta</taxon>
        <taxon>Magnoliopsida</taxon>
        <taxon>eudicotyledons</taxon>
        <taxon>Gunneridae</taxon>
        <taxon>Pentapetalae</taxon>
        <taxon>rosids</taxon>
        <taxon>malvids</taxon>
        <taxon>Malvales</taxon>
        <taxon>Dipterocarpaceae</taxon>
        <taxon>Rubroshorea</taxon>
    </lineage>
</organism>
<dbReference type="GO" id="GO:0004828">
    <property type="term" value="F:serine-tRNA ligase activity"/>
    <property type="evidence" value="ECO:0007669"/>
    <property type="project" value="InterPro"/>
</dbReference>
<dbReference type="Gene3D" id="3.30.930.10">
    <property type="entry name" value="Bira Bifunctional Protein, Domain 2"/>
    <property type="match status" value="1"/>
</dbReference>